<dbReference type="KEGG" id="alv:Alvin_2229"/>
<organism evidence="1 2">
    <name type="scientific">Allochromatium vinosum (strain ATCC 17899 / DSM 180 / NBRC 103801 / NCIMB 10441 / D)</name>
    <name type="common">Chromatium vinosum</name>
    <dbReference type="NCBI Taxonomy" id="572477"/>
    <lineage>
        <taxon>Bacteria</taxon>
        <taxon>Pseudomonadati</taxon>
        <taxon>Pseudomonadota</taxon>
        <taxon>Gammaproteobacteria</taxon>
        <taxon>Chromatiales</taxon>
        <taxon>Chromatiaceae</taxon>
        <taxon>Allochromatium</taxon>
    </lineage>
</organism>
<dbReference type="AlphaFoldDB" id="D3RVY5"/>
<name>D3RVY5_ALLVD</name>
<dbReference type="STRING" id="572477.Alvin_2229"/>
<dbReference type="OrthoDB" id="6238348at2"/>
<dbReference type="HOGENOM" id="CLU_162092_1_0_6"/>
<evidence type="ECO:0000313" key="1">
    <source>
        <dbReference type="EMBL" id="ADC63148.1"/>
    </source>
</evidence>
<accession>D3RVY5</accession>
<proteinExistence type="predicted"/>
<protein>
    <submittedName>
        <fullName evidence="1">Uncharacterized protein</fullName>
    </submittedName>
</protein>
<evidence type="ECO:0000313" key="2">
    <source>
        <dbReference type="Proteomes" id="UP000001441"/>
    </source>
</evidence>
<keyword evidence="2" id="KW-1185">Reference proteome</keyword>
<dbReference type="Proteomes" id="UP000001441">
    <property type="component" value="Chromosome"/>
</dbReference>
<sequence length="109" mass="11977">MTQFNRIEPGSSSRKPDVATAMRALIRQARATLPFEAAETQVCTGVCQGCSRKLLDFLESELDDWEQRLDAGERPGLSDLSRLMQTGRKVERVLTRNGLIGEAGASHDG</sequence>
<gene>
    <name evidence="1" type="ordered locus">Alvin_2229</name>
</gene>
<dbReference type="EMBL" id="CP001896">
    <property type="protein sequence ID" value="ADC63148.1"/>
    <property type="molecule type" value="Genomic_DNA"/>
</dbReference>
<reference evidence="1 2" key="1">
    <citation type="journal article" date="2011" name="Stand. Genomic Sci.">
        <title>Complete genome sequence of Allochromatium vinosum DSM 180(T).</title>
        <authorList>
            <person name="Weissgerber T."/>
            <person name="Zigann R."/>
            <person name="Bruce D."/>
            <person name="Chang Y.J."/>
            <person name="Detter J.C."/>
            <person name="Han C."/>
            <person name="Hauser L."/>
            <person name="Jeffries C.D."/>
            <person name="Land M."/>
            <person name="Munk A.C."/>
            <person name="Tapia R."/>
            <person name="Dahl C."/>
        </authorList>
    </citation>
    <scope>NUCLEOTIDE SEQUENCE [LARGE SCALE GENOMIC DNA]</scope>
    <source>
        <strain evidence="2">ATCC 17899 / DSM 180 / NBRC 103801 / NCIMB 10441 / D</strain>
    </source>
</reference>
<dbReference type="eggNOG" id="ENOG5032ZAU">
    <property type="taxonomic scope" value="Bacteria"/>
</dbReference>